<dbReference type="InterPro" id="IPR019587">
    <property type="entry name" value="Polyketide_cyclase/dehydratase"/>
</dbReference>
<keyword evidence="2" id="KW-1185">Reference proteome</keyword>
<dbReference type="EMBL" id="CAKOGP040002425">
    <property type="protein sequence ID" value="CAJ1969790.1"/>
    <property type="molecule type" value="Genomic_DNA"/>
</dbReference>
<comment type="caution">
    <text evidence="1">The sequence shown here is derived from an EMBL/GenBank/DDBJ whole genome shotgun (WGS) entry which is preliminary data.</text>
</comment>
<organism evidence="1 2">
    <name type="scientific">Cylindrotheca closterium</name>
    <dbReference type="NCBI Taxonomy" id="2856"/>
    <lineage>
        <taxon>Eukaryota</taxon>
        <taxon>Sar</taxon>
        <taxon>Stramenopiles</taxon>
        <taxon>Ochrophyta</taxon>
        <taxon>Bacillariophyta</taxon>
        <taxon>Bacillariophyceae</taxon>
        <taxon>Bacillariophycidae</taxon>
        <taxon>Bacillariales</taxon>
        <taxon>Bacillariaceae</taxon>
        <taxon>Cylindrotheca</taxon>
    </lineage>
</organism>
<dbReference type="Gene3D" id="3.30.530.20">
    <property type="match status" value="1"/>
</dbReference>
<dbReference type="Proteomes" id="UP001295423">
    <property type="component" value="Unassembled WGS sequence"/>
</dbReference>
<proteinExistence type="predicted"/>
<dbReference type="Pfam" id="PF10604">
    <property type="entry name" value="Polyketide_cyc2"/>
    <property type="match status" value="1"/>
</dbReference>
<accession>A0AAD2JPK4</accession>
<dbReference type="InterPro" id="IPR023393">
    <property type="entry name" value="START-like_dom_sf"/>
</dbReference>
<protein>
    <submittedName>
        <fullName evidence="1">Uncharacterized protein</fullName>
    </submittedName>
</protein>
<dbReference type="AlphaFoldDB" id="A0AAD2JPK4"/>
<gene>
    <name evidence="1" type="ORF">CYCCA115_LOCUS23888</name>
</gene>
<evidence type="ECO:0000313" key="2">
    <source>
        <dbReference type="Proteomes" id="UP001295423"/>
    </source>
</evidence>
<name>A0AAD2JPK4_9STRA</name>
<reference evidence="1" key="1">
    <citation type="submission" date="2023-08" db="EMBL/GenBank/DDBJ databases">
        <authorList>
            <person name="Audoor S."/>
            <person name="Bilcke G."/>
        </authorList>
    </citation>
    <scope>NUCLEOTIDE SEQUENCE</scope>
</reference>
<sequence>MPTKVEKSTIYFPDRAPVQVSVTVELRSSPEQVWKVLIDNPGWVKWYKGVSSCQTTSSSEGFGSTRRIVVGGLQVDEEIIGFQENKLWALSVYQTDKPVASCWVERLILDKTEANGTIIHYDAGLELLFLPSLLQCYIVSGIKKAWTENLAAIDDYIDSSTTSS</sequence>
<evidence type="ECO:0000313" key="1">
    <source>
        <dbReference type="EMBL" id="CAJ1969790.1"/>
    </source>
</evidence>
<dbReference type="SUPFAM" id="SSF55961">
    <property type="entry name" value="Bet v1-like"/>
    <property type="match status" value="1"/>
</dbReference>